<sequence>KVRKNLLFLEEWDEKHQKVTTSKKIRVKSKLWGTNKYYNCPKLEFSHHGLLFFKHQNKCARDLSSYSIVNPVTPEQHTFDIPCGKICAFFSHPVTKEYYLLWVRGWTVIEFNMLRLDLLVSHNLNSDTGWK</sequence>
<reference evidence="1" key="1">
    <citation type="submission" date="2016-11" db="EMBL/GenBank/DDBJ databases">
        <title>The genome of Nicotiana attenuata.</title>
        <authorList>
            <person name="Xu S."/>
            <person name="Brockmoeller T."/>
            <person name="Gaquerel E."/>
            <person name="Navarro A."/>
            <person name="Kuhl H."/>
            <person name="Gase K."/>
            <person name="Ling Z."/>
            <person name="Zhou W."/>
            <person name="Kreitzer C."/>
            <person name="Stanke M."/>
            <person name="Tang H."/>
            <person name="Lyons E."/>
            <person name="Pandey P."/>
            <person name="Pandey S.P."/>
            <person name="Timmermann B."/>
            <person name="Baldwin I.T."/>
        </authorList>
    </citation>
    <scope>NUCLEOTIDE SEQUENCE [LARGE SCALE GENOMIC DNA]</scope>
    <source>
        <strain evidence="1">UT</strain>
    </source>
</reference>
<dbReference type="Gramene" id="OIT28687">
    <property type="protein sequence ID" value="OIT28687"/>
    <property type="gene ID" value="A4A49_58284"/>
</dbReference>
<dbReference type="AlphaFoldDB" id="A0A314KHH0"/>
<evidence type="ECO:0000313" key="1">
    <source>
        <dbReference type="EMBL" id="OIT28687.1"/>
    </source>
</evidence>
<feature type="non-terminal residue" evidence="1">
    <location>
        <position position="131"/>
    </location>
</feature>
<feature type="non-terminal residue" evidence="1">
    <location>
        <position position="1"/>
    </location>
</feature>
<protein>
    <submittedName>
        <fullName evidence="1">Uncharacterized protein</fullName>
    </submittedName>
</protein>
<evidence type="ECO:0000313" key="2">
    <source>
        <dbReference type="Proteomes" id="UP000187609"/>
    </source>
</evidence>
<comment type="caution">
    <text evidence="1">The sequence shown here is derived from an EMBL/GenBank/DDBJ whole genome shotgun (WGS) entry which is preliminary data.</text>
</comment>
<gene>
    <name evidence="1" type="ORF">A4A49_58284</name>
</gene>
<organism evidence="1 2">
    <name type="scientific">Nicotiana attenuata</name>
    <name type="common">Coyote tobacco</name>
    <dbReference type="NCBI Taxonomy" id="49451"/>
    <lineage>
        <taxon>Eukaryota</taxon>
        <taxon>Viridiplantae</taxon>
        <taxon>Streptophyta</taxon>
        <taxon>Embryophyta</taxon>
        <taxon>Tracheophyta</taxon>
        <taxon>Spermatophyta</taxon>
        <taxon>Magnoliopsida</taxon>
        <taxon>eudicotyledons</taxon>
        <taxon>Gunneridae</taxon>
        <taxon>Pentapetalae</taxon>
        <taxon>asterids</taxon>
        <taxon>lamiids</taxon>
        <taxon>Solanales</taxon>
        <taxon>Solanaceae</taxon>
        <taxon>Nicotianoideae</taxon>
        <taxon>Nicotianeae</taxon>
        <taxon>Nicotiana</taxon>
    </lineage>
</organism>
<keyword evidence="2" id="KW-1185">Reference proteome</keyword>
<dbReference type="EMBL" id="MJEQ01001981">
    <property type="protein sequence ID" value="OIT28687.1"/>
    <property type="molecule type" value="Genomic_DNA"/>
</dbReference>
<proteinExistence type="predicted"/>
<accession>A0A314KHH0</accession>
<dbReference type="Proteomes" id="UP000187609">
    <property type="component" value="Unassembled WGS sequence"/>
</dbReference>
<name>A0A314KHH0_NICAT</name>